<evidence type="ECO:0000256" key="1">
    <source>
        <dbReference type="SAM" id="Coils"/>
    </source>
</evidence>
<evidence type="ECO:0000313" key="3">
    <source>
        <dbReference type="Proteomes" id="UP001610706"/>
    </source>
</evidence>
<evidence type="ECO:0000313" key="2">
    <source>
        <dbReference type="EMBL" id="MFH7564527.1"/>
    </source>
</evidence>
<gene>
    <name evidence="2" type="ORF">AB9R89_04225</name>
</gene>
<keyword evidence="1" id="KW-0175">Coiled coil</keyword>
<proteinExistence type="predicted"/>
<keyword evidence="3" id="KW-1185">Reference proteome</keyword>
<organism evidence="2 3">
    <name type="scientific">Oceanimonas smirnovii</name>
    <dbReference type="NCBI Taxonomy" id="264574"/>
    <lineage>
        <taxon>Bacteria</taxon>
        <taxon>Pseudomonadati</taxon>
        <taxon>Pseudomonadota</taxon>
        <taxon>Gammaproteobacteria</taxon>
        <taxon>Aeromonadales</taxon>
        <taxon>Aeromonadaceae</taxon>
        <taxon>Oceanimonas</taxon>
    </lineage>
</organism>
<sequence length="229" mass="25477">MTNEINAAFEVFSQAKKHQDEIDQQIVSLEQLKSKLIQEKAEKEQQLEAQSSVESDGLIYGDSKTLKSIAQLKGAVLVLDDRIKAIDTKVGEMKGQLSDAYLATQEAREKFNSLYISWLESEALNAIKSGLSEALKPAAGFIKVRKKIIGHNVFDSIERSFVQSGMEKLIIETLSELSKSENTSEVVLLPGAEEVVFQRYQPASLSHEELQLLSTPAGRHKLKVMARTQ</sequence>
<dbReference type="Proteomes" id="UP001610706">
    <property type="component" value="Unassembled WGS sequence"/>
</dbReference>
<comment type="caution">
    <text evidence="2">The sequence shown here is derived from an EMBL/GenBank/DDBJ whole genome shotgun (WGS) entry which is preliminary data.</text>
</comment>
<accession>A0ABW7NZ98</accession>
<dbReference type="RefSeq" id="WP_395544980.1">
    <property type="nucleotide sequence ID" value="NZ_CP166302.1"/>
</dbReference>
<feature type="coiled-coil region" evidence="1">
    <location>
        <begin position="15"/>
        <end position="53"/>
    </location>
</feature>
<protein>
    <submittedName>
        <fullName evidence="2">Uncharacterized protein</fullName>
    </submittedName>
</protein>
<reference evidence="2 3" key="1">
    <citation type="submission" date="2024-08" db="EMBL/GenBank/DDBJ databases">
        <title>Oceanimonas smirnovii Genome sequencing and assembly.</title>
        <authorList>
            <person name="Tang B."/>
        </authorList>
    </citation>
    <scope>NUCLEOTIDE SEQUENCE [LARGE SCALE GENOMIC DNA]</scope>
    <source>
        <strain evidence="2 3">OS2020-119</strain>
    </source>
</reference>
<name>A0ABW7NZ98_9GAMM</name>
<dbReference type="EMBL" id="JBGFTR010000004">
    <property type="protein sequence ID" value="MFH7564527.1"/>
    <property type="molecule type" value="Genomic_DNA"/>
</dbReference>